<feature type="signal peptide" evidence="2">
    <location>
        <begin position="1"/>
        <end position="32"/>
    </location>
</feature>
<feature type="compositionally biased region" description="Pro residues" evidence="1">
    <location>
        <begin position="121"/>
        <end position="137"/>
    </location>
</feature>
<feature type="chain" id="PRO_5006836476" description="DUF2946 domain-containing protein" evidence="2">
    <location>
        <begin position="33"/>
        <end position="137"/>
    </location>
</feature>
<name>A0A0U3BC62_9BACT</name>
<dbReference type="EMBL" id="KT944271">
    <property type="protein sequence ID" value="ALV86645.1"/>
    <property type="molecule type" value="Genomic_DNA"/>
</dbReference>
<proteinExistence type="predicted"/>
<organism evidence="3">
    <name type="scientific">uncultured bacterium 50</name>
    <dbReference type="NCBI Taxonomy" id="1748278"/>
    <lineage>
        <taxon>Bacteria</taxon>
        <taxon>environmental samples</taxon>
    </lineage>
</organism>
<accession>A0A0U3BC62</accession>
<evidence type="ECO:0000313" key="3">
    <source>
        <dbReference type="EMBL" id="ALV86645.1"/>
    </source>
</evidence>
<evidence type="ECO:0000256" key="2">
    <source>
        <dbReference type="SAM" id="SignalP"/>
    </source>
</evidence>
<evidence type="ECO:0000256" key="1">
    <source>
        <dbReference type="SAM" id="MobiDB-lite"/>
    </source>
</evidence>
<protein>
    <recommendedName>
        <fullName evidence="4">DUF2946 domain-containing protein</fullName>
    </recommendedName>
</protein>
<feature type="region of interest" description="Disordered" evidence="1">
    <location>
        <begin position="116"/>
        <end position="137"/>
    </location>
</feature>
<evidence type="ECO:0008006" key="4">
    <source>
        <dbReference type="Google" id="ProtNLM"/>
    </source>
</evidence>
<dbReference type="AlphaFoldDB" id="A0A0U3BC62"/>
<reference evidence="3" key="1">
    <citation type="submission" date="2015-10" db="EMBL/GenBank/DDBJ databases">
        <title>Biosynthesis of SCL-MCL polyhydroxyalkanoates by metagenomic clones in Pseudomonas putida.</title>
        <authorList>
            <person name="Cheng J."/>
            <person name="Charles T.C."/>
        </authorList>
    </citation>
    <scope>NUCLEOTIDE SEQUENCE</scope>
</reference>
<keyword evidence="2" id="KW-0732">Signal</keyword>
<sequence length="137" mass="14134">MQPVFPVSRSRPLIWIALFAWLAQLCLPGAHAAVMARHDGGLSGWCGNFSPAMAAKVAALPDEIRNIIAPGADQHAAAEAGCQLLCAGSAGTAMPADGNPASSMPAFAIEIPIARADSNPQPLPTLRPPPRGPPLTR</sequence>